<dbReference type="GO" id="GO:0051231">
    <property type="term" value="P:spindle elongation"/>
    <property type="evidence" value="ECO:0007669"/>
    <property type="project" value="TreeGrafter"/>
</dbReference>
<evidence type="ECO:0000256" key="1">
    <source>
        <dbReference type="ARBA" id="ARBA00004496"/>
    </source>
</evidence>
<keyword evidence="3" id="KW-0547">Nucleotide-binding</keyword>
<dbReference type="KEGG" id="tbg:TbgDal_XI12050"/>
<gene>
    <name evidence="9" type="ORF">TbgDal_XI12050</name>
</gene>
<dbReference type="GeneID" id="23866360"/>
<evidence type="ECO:0000256" key="3">
    <source>
        <dbReference type="ARBA" id="ARBA00022741"/>
    </source>
</evidence>
<evidence type="ECO:0000256" key="6">
    <source>
        <dbReference type="PROSITE-ProRule" id="PRU00283"/>
    </source>
</evidence>
<dbReference type="GO" id="GO:0007052">
    <property type="term" value="P:mitotic spindle organization"/>
    <property type="evidence" value="ECO:0007669"/>
    <property type="project" value="TreeGrafter"/>
</dbReference>
<dbReference type="VEuPathDB" id="TriTrypDB:Tbg972.11.12050"/>
<evidence type="ECO:0000259" key="8">
    <source>
        <dbReference type="PROSITE" id="PS50067"/>
    </source>
</evidence>
<feature type="domain" description="Kinesin motor" evidence="8">
    <location>
        <begin position="8"/>
        <end position="219"/>
    </location>
</feature>
<evidence type="ECO:0000256" key="2">
    <source>
        <dbReference type="ARBA" id="ARBA00022490"/>
    </source>
</evidence>
<evidence type="ECO:0000313" key="9">
    <source>
        <dbReference type="EMBL" id="CBH18086.1"/>
    </source>
</evidence>
<dbReference type="SUPFAM" id="SSF52540">
    <property type="entry name" value="P-loop containing nucleoside triphosphate hydrolases"/>
    <property type="match status" value="1"/>
</dbReference>
<comment type="similarity">
    <text evidence="6">Belongs to the TRAFAC class myosin-kinesin ATPase superfamily. Kinesin family.</text>
</comment>
<dbReference type="GO" id="GO:0007018">
    <property type="term" value="P:microtubule-based movement"/>
    <property type="evidence" value="ECO:0007669"/>
    <property type="project" value="InterPro"/>
</dbReference>
<comment type="subcellular location">
    <subcellularLocation>
        <location evidence="1">Cytoplasm</location>
    </subcellularLocation>
</comment>
<dbReference type="Proteomes" id="UP000002316">
    <property type="component" value="Chromosome 11"/>
</dbReference>
<evidence type="ECO:0000256" key="7">
    <source>
        <dbReference type="SAM" id="Coils"/>
    </source>
</evidence>
<name>D0A8T5_TRYB9</name>
<dbReference type="InterPro" id="IPR027417">
    <property type="entry name" value="P-loop_NTPase"/>
</dbReference>
<dbReference type="Pfam" id="PF00225">
    <property type="entry name" value="Kinesin"/>
    <property type="match status" value="1"/>
</dbReference>
<evidence type="ECO:0000313" key="10">
    <source>
        <dbReference type="Proteomes" id="UP000002316"/>
    </source>
</evidence>
<dbReference type="PROSITE" id="PS50067">
    <property type="entry name" value="KINESIN_MOTOR_2"/>
    <property type="match status" value="1"/>
</dbReference>
<comment type="caution">
    <text evidence="6">Lacks conserved residue(s) required for the propagation of feature annotation.</text>
</comment>
<dbReference type="GO" id="GO:0003777">
    <property type="term" value="F:microtubule motor activity"/>
    <property type="evidence" value="ECO:0007669"/>
    <property type="project" value="InterPro"/>
</dbReference>
<dbReference type="FunFam" id="3.40.850.10:FF:000216">
    <property type="entry name" value="Kinesin-like protein, putative"/>
    <property type="match status" value="1"/>
</dbReference>
<feature type="coiled-coil region" evidence="7">
    <location>
        <begin position="431"/>
        <end position="465"/>
    </location>
</feature>
<feature type="coiled-coil region" evidence="7">
    <location>
        <begin position="529"/>
        <end position="604"/>
    </location>
</feature>
<organism evidence="9 10">
    <name type="scientific">Trypanosoma brucei gambiense (strain MHOM/CI/86/DAL972)</name>
    <dbReference type="NCBI Taxonomy" id="679716"/>
    <lineage>
        <taxon>Eukaryota</taxon>
        <taxon>Discoba</taxon>
        <taxon>Euglenozoa</taxon>
        <taxon>Kinetoplastea</taxon>
        <taxon>Metakinetoplastina</taxon>
        <taxon>Trypanosomatida</taxon>
        <taxon>Trypanosomatidae</taxon>
        <taxon>Trypanosoma</taxon>
    </lineage>
</organism>
<reference evidence="10" key="1">
    <citation type="journal article" date="2010" name="PLoS Negl. Trop. Dis.">
        <title>The genome sequence of Trypanosoma brucei gambiense, causative agent of chronic human african trypanosomiasis.</title>
        <authorList>
            <person name="Jackson A.P."/>
            <person name="Sanders M."/>
            <person name="Berry A."/>
            <person name="McQuillan J."/>
            <person name="Aslett M.A."/>
            <person name="Quail M.A."/>
            <person name="Chukualim B."/>
            <person name="Capewell P."/>
            <person name="MacLeod A."/>
            <person name="Melville S.E."/>
            <person name="Gibson W."/>
            <person name="Barry J.D."/>
            <person name="Berriman M."/>
            <person name="Hertz-Fowler C."/>
        </authorList>
    </citation>
    <scope>NUCLEOTIDE SEQUENCE [LARGE SCALE GENOMIC DNA]</scope>
    <source>
        <strain evidence="10">MHOM/CI/86/DAL972</strain>
    </source>
</reference>
<dbReference type="OrthoDB" id="123929at2759"/>
<dbReference type="InterPro" id="IPR027640">
    <property type="entry name" value="Kinesin-like_fam"/>
</dbReference>
<keyword evidence="5 7" id="KW-0175">Coiled coil</keyword>
<dbReference type="InterPro" id="IPR001752">
    <property type="entry name" value="Kinesin_motor_dom"/>
</dbReference>
<dbReference type="AlphaFoldDB" id="D0A8T5"/>
<evidence type="ECO:0000256" key="5">
    <source>
        <dbReference type="ARBA" id="ARBA00023054"/>
    </source>
</evidence>
<dbReference type="GO" id="GO:0005875">
    <property type="term" value="C:microtubule associated complex"/>
    <property type="evidence" value="ECO:0007669"/>
    <property type="project" value="TreeGrafter"/>
</dbReference>
<dbReference type="GO" id="GO:0008017">
    <property type="term" value="F:microtubule binding"/>
    <property type="evidence" value="ECO:0007669"/>
    <property type="project" value="InterPro"/>
</dbReference>
<keyword evidence="2" id="KW-0963">Cytoplasm</keyword>
<dbReference type="InterPro" id="IPR036961">
    <property type="entry name" value="Kinesin_motor_dom_sf"/>
</dbReference>
<accession>D0A8T5</accession>
<dbReference type="PANTHER" id="PTHR47969">
    <property type="entry name" value="CHROMOSOME-ASSOCIATED KINESIN KIF4A-RELATED"/>
    <property type="match status" value="1"/>
</dbReference>
<dbReference type="Gene3D" id="3.40.850.10">
    <property type="entry name" value="Kinesin motor domain"/>
    <property type="match status" value="2"/>
</dbReference>
<feature type="coiled-coil region" evidence="7">
    <location>
        <begin position="350"/>
        <end position="377"/>
    </location>
</feature>
<dbReference type="SMART" id="SM00129">
    <property type="entry name" value="KISc"/>
    <property type="match status" value="1"/>
</dbReference>
<dbReference type="EMBL" id="FN554974">
    <property type="protein sequence ID" value="CBH18086.1"/>
    <property type="molecule type" value="Genomic_DNA"/>
</dbReference>
<dbReference type="RefSeq" id="XP_011780350.1">
    <property type="nucleotide sequence ID" value="XM_011782048.1"/>
</dbReference>
<sequence length="617" mass="69869">MQADTFAYARVVVRVRPFTDEEAKVCPEDSPVPREIVVWDGNRTLTVLDATNEFLPRKNGKFEVQKVMWSFVDDYQPSAVVHKQKDVYDAIMKPAIGRILDGQNTAFCVMGGAGSGRVYSLYGNSVDGLEGGILPRFTDEILAAFKREKREDSTVKCQVEAIDVSNETYVDLLAPKRKPGANAQQEYKLVLDPVEGTKLQGVTRVDVQKPADMLNIVRQLSQVVPKRNSCHTVTLRIVESFQFTDPEQGQAVTMSRRVNVLFALLRNMPLGFQRCVDIAVERDSGENPLGKVPTRDTAFTKLFPDLLQHGYHLNFLCCVSPFYEHVRETMQTLTVATKLSKLKCSPKRSQDEALVQLRTLAAEVKNLKSEMVKQSESTKIVQNELNARELALMKQEAAHHECRNKLLASSERLSIARTAFKLNVIRTAVHRKKFQDSVSKLRRALADVEVEKDKADANMVAASRETGEIEKRILHTNRQIKTQEEVNAVCEEKVQKRVDGETKLKKILAFLNASPEERLRLIEMDVEAKEQGRAEEEQLEKEMAKITKELEEMEARCRAIEKEFESVHQKEGVTREKVDLKARLSSMEKDIAGKEEENRQLRIQAETKSSGCQCVTM</sequence>
<protein>
    <submittedName>
        <fullName evidence="9">Kinesin-like protein, putative</fullName>
    </submittedName>
</protein>
<proteinExistence type="inferred from homology"/>
<dbReference type="GO" id="GO:0005737">
    <property type="term" value="C:cytoplasm"/>
    <property type="evidence" value="ECO:0007669"/>
    <property type="project" value="UniProtKB-SubCell"/>
</dbReference>
<keyword evidence="4" id="KW-0067">ATP-binding</keyword>
<dbReference type="GO" id="GO:0005524">
    <property type="term" value="F:ATP binding"/>
    <property type="evidence" value="ECO:0007669"/>
    <property type="project" value="UniProtKB-KW"/>
</dbReference>
<dbReference type="PANTHER" id="PTHR47969:SF15">
    <property type="entry name" value="CHROMOSOME-ASSOCIATED KINESIN KIF4A-RELATED"/>
    <property type="match status" value="1"/>
</dbReference>
<evidence type="ECO:0000256" key="4">
    <source>
        <dbReference type="ARBA" id="ARBA00022840"/>
    </source>
</evidence>